<evidence type="ECO:0000256" key="2">
    <source>
        <dbReference type="ARBA" id="ARBA00023163"/>
    </source>
</evidence>
<feature type="compositionally biased region" description="Basic and acidic residues" evidence="3">
    <location>
        <begin position="1"/>
        <end position="10"/>
    </location>
</feature>
<dbReference type="InterPro" id="IPR041916">
    <property type="entry name" value="Anti_sigma_zinc_sf"/>
</dbReference>
<evidence type="ECO:0000313" key="6">
    <source>
        <dbReference type="Proteomes" id="UP001500013"/>
    </source>
</evidence>
<dbReference type="InterPro" id="IPR027383">
    <property type="entry name" value="Znf_put"/>
</dbReference>
<dbReference type="EMBL" id="BAAAPU010000003">
    <property type="protein sequence ID" value="GAA1967336.1"/>
    <property type="molecule type" value="Genomic_DNA"/>
</dbReference>
<proteinExistence type="predicted"/>
<comment type="caution">
    <text evidence="5">The sequence shown here is derived from an EMBL/GenBank/DDBJ whole genome shotgun (WGS) entry which is preliminary data.</text>
</comment>
<evidence type="ECO:0000256" key="3">
    <source>
        <dbReference type="SAM" id="MobiDB-lite"/>
    </source>
</evidence>
<feature type="domain" description="Putative zinc-finger" evidence="4">
    <location>
        <begin position="24"/>
        <end position="57"/>
    </location>
</feature>
<keyword evidence="1" id="KW-0805">Transcription regulation</keyword>
<dbReference type="Pfam" id="PF13490">
    <property type="entry name" value="zf-HC2"/>
    <property type="match status" value="1"/>
</dbReference>
<gene>
    <name evidence="5" type="ORF">GCM10009817_04010</name>
</gene>
<organism evidence="5 6">
    <name type="scientific">Terrabacter lapilli</name>
    <dbReference type="NCBI Taxonomy" id="436231"/>
    <lineage>
        <taxon>Bacteria</taxon>
        <taxon>Bacillati</taxon>
        <taxon>Actinomycetota</taxon>
        <taxon>Actinomycetes</taxon>
        <taxon>Micrococcales</taxon>
        <taxon>Intrasporangiaceae</taxon>
        <taxon>Terrabacter</taxon>
    </lineage>
</organism>
<keyword evidence="6" id="KW-1185">Reference proteome</keyword>
<dbReference type="Gene3D" id="1.10.10.1320">
    <property type="entry name" value="Anti-sigma factor, zinc-finger domain"/>
    <property type="match status" value="1"/>
</dbReference>
<dbReference type="RefSeq" id="WP_344057915.1">
    <property type="nucleotide sequence ID" value="NZ_BAAAPU010000003.1"/>
</dbReference>
<evidence type="ECO:0000259" key="4">
    <source>
        <dbReference type="Pfam" id="PF13490"/>
    </source>
</evidence>
<dbReference type="NCBIfam" id="TIGR03988">
    <property type="entry name" value="antisig_RsrA"/>
    <property type="match status" value="1"/>
</dbReference>
<evidence type="ECO:0000256" key="1">
    <source>
        <dbReference type="ARBA" id="ARBA00023015"/>
    </source>
</evidence>
<evidence type="ECO:0000313" key="5">
    <source>
        <dbReference type="EMBL" id="GAA1967336.1"/>
    </source>
</evidence>
<keyword evidence="2" id="KW-0804">Transcription</keyword>
<feature type="region of interest" description="Disordered" evidence="3">
    <location>
        <begin position="1"/>
        <end position="22"/>
    </location>
</feature>
<accession>A0ABN2RD92</accession>
<name>A0ABN2RD92_9MICO</name>
<dbReference type="Proteomes" id="UP001500013">
    <property type="component" value="Unassembled WGS sequence"/>
</dbReference>
<sequence length="102" mass="11337">MSDETTDRPDTTTPTQGADTHTDCSEALLRVYEYLDGELGPEEVAKIQAHLDECGPCLKEYDLDTTLKSLIKRSCGSERAPEALRLTIMSRISMTMIQVDRG</sequence>
<reference evidence="5 6" key="1">
    <citation type="journal article" date="2019" name="Int. J. Syst. Evol. Microbiol.">
        <title>The Global Catalogue of Microorganisms (GCM) 10K type strain sequencing project: providing services to taxonomists for standard genome sequencing and annotation.</title>
        <authorList>
            <consortium name="The Broad Institute Genomics Platform"/>
            <consortium name="The Broad Institute Genome Sequencing Center for Infectious Disease"/>
            <person name="Wu L."/>
            <person name="Ma J."/>
        </authorList>
    </citation>
    <scope>NUCLEOTIDE SEQUENCE [LARGE SCALE GENOMIC DNA]</scope>
    <source>
        <strain evidence="5 6">JCM 15628</strain>
    </source>
</reference>
<protein>
    <recommendedName>
        <fullName evidence="4">Putative zinc-finger domain-containing protein</fullName>
    </recommendedName>
</protein>
<dbReference type="InterPro" id="IPR024020">
    <property type="entry name" value="Anit_sigma_mycothiol_RsrA"/>
</dbReference>